<keyword evidence="5" id="KW-0812">Transmembrane</keyword>
<evidence type="ECO:0000256" key="7">
    <source>
        <dbReference type="ARBA" id="ARBA00022989"/>
    </source>
</evidence>
<evidence type="ECO:0000313" key="14">
    <source>
        <dbReference type="Proteomes" id="UP001347796"/>
    </source>
</evidence>
<evidence type="ECO:0000256" key="1">
    <source>
        <dbReference type="ARBA" id="ARBA00004323"/>
    </source>
</evidence>
<proteinExistence type="inferred from homology"/>
<evidence type="ECO:0000256" key="8">
    <source>
        <dbReference type="ARBA" id="ARBA00023034"/>
    </source>
</evidence>
<dbReference type="GO" id="GO:0016758">
    <property type="term" value="F:hexosyltransferase activity"/>
    <property type="evidence" value="ECO:0007669"/>
    <property type="project" value="InterPro"/>
</dbReference>
<dbReference type="Pfam" id="PF01762">
    <property type="entry name" value="Galactosyl_T"/>
    <property type="match status" value="1"/>
</dbReference>
<evidence type="ECO:0000256" key="3">
    <source>
        <dbReference type="ARBA" id="ARBA00022676"/>
    </source>
</evidence>
<keyword evidence="4" id="KW-0808">Transferase</keyword>
<organism evidence="13 14">
    <name type="scientific">Patella caerulea</name>
    <name type="common">Rayed Mediterranean limpet</name>
    <dbReference type="NCBI Taxonomy" id="87958"/>
    <lineage>
        <taxon>Eukaryota</taxon>
        <taxon>Metazoa</taxon>
        <taxon>Spiralia</taxon>
        <taxon>Lophotrochozoa</taxon>
        <taxon>Mollusca</taxon>
        <taxon>Gastropoda</taxon>
        <taxon>Patellogastropoda</taxon>
        <taxon>Patelloidea</taxon>
        <taxon>Patellidae</taxon>
        <taxon>Patella</taxon>
    </lineage>
</organism>
<protein>
    <recommendedName>
        <fullName evidence="11">Hexosyltransferase</fullName>
        <ecNumber evidence="11">2.4.1.-</ecNumber>
    </recommendedName>
</protein>
<reference evidence="13 14" key="1">
    <citation type="submission" date="2024-01" db="EMBL/GenBank/DDBJ databases">
        <title>The genome of the rayed Mediterranean limpet Patella caerulea (Linnaeus, 1758).</title>
        <authorList>
            <person name="Anh-Thu Weber A."/>
            <person name="Halstead-Nussloch G."/>
        </authorList>
    </citation>
    <scope>NUCLEOTIDE SEQUENCE [LARGE SCALE GENOMIC DNA]</scope>
    <source>
        <strain evidence="13">AATW-2023a</strain>
        <tissue evidence="13">Whole specimen</tissue>
    </source>
</reference>
<sequence>MVNYHILSTSNVNIGYFSVGTKPDNKYLSTSPKPQSTNMQSKKKSWSNGPENITQTARPDTCTNCFQHNFQHIVTNKAICDERGGIVVKLFIFILTVHSNFIQRNTLRHTWLSASKNNTSDVRYVFLLGKSMDEAMNRKTIAEAAIFNDIIMEDFTDSYQNLTHKTIMGLKYVSNYCKQAKYVLKTDDDMWINIPALQHSLQIFGQRLQAALGGYCIFNAIPNRDKTSKWYASYSSYPGPHYPGFCSGTGYVTSSNVIQKIFEISKHVPFFHLEDVYMSLCAKKLGIKLIGIPGFYAPLDRNNMCFMKSNSCITAHHVPRIYLEKIWNAKC</sequence>
<dbReference type="EC" id="2.4.1.-" evidence="11"/>
<keyword evidence="9" id="KW-0472">Membrane</keyword>
<dbReference type="GO" id="GO:0006493">
    <property type="term" value="P:protein O-linked glycosylation"/>
    <property type="evidence" value="ECO:0007669"/>
    <property type="project" value="TreeGrafter"/>
</dbReference>
<dbReference type="SUPFAM" id="SSF53448">
    <property type="entry name" value="Nucleotide-diphospho-sugar transferases"/>
    <property type="match status" value="1"/>
</dbReference>
<dbReference type="Proteomes" id="UP001347796">
    <property type="component" value="Unassembled WGS sequence"/>
</dbReference>
<dbReference type="GO" id="GO:0000139">
    <property type="term" value="C:Golgi membrane"/>
    <property type="evidence" value="ECO:0007669"/>
    <property type="project" value="UniProtKB-SubCell"/>
</dbReference>
<comment type="similarity">
    <text evidence="2 11">Belongs to the glycosyltransferase 31 family.</text>
</comment>
<evidence type="ECO:0000256" key="9">
    <source>
        <dbReference type="ARBA" id="ARBA00023136"/>
    </source>
</evidence>
<evidence type="ECO:0000256" key="2">
    <source>
        <dbReference type="ARBA" id="ARBA00008661"/>
    </source>
</evidence>
<name>A0AAN8JF79_PATCE</name>
<dbReference type="InterPro" id="IPR002659">
    <property type="entry name" value="Glyco_trans_31"/>
</dbReference>
<dbReference type="AlphaFoldDB" id="A0AAN8JF79"/>
<evidence type="ECO:0000256" key="6">
    <source>
        <dbReference type="ARBA" id="ARBA00022968"/>
    </source>
</evidence>
<evidence type="ECO:0000256" key="11">
    <source>
        <dbReference type="RuleBase" id="RU363063"/>
    </source>
</evidence>
<comment type="subcellular location">
    <subcellularLocation>
        <location evidence="1 11">Golgi apparatus membrane</location>
        <topology evidence="1 11">Single-pass type II membrane protein</topology>
    </subcellularLocation>
</comment>
<dbReference type="PANTHER" id="PTHR11214">
    <property type="entry name" value="BETA-1,3-N-ACETYLGLUCOSAMINYLTRANSFERASE"/>
    <property type="match status" value="1"/>
</dbReference>
<comment type="caution">
    <text evidence="13">The sequence shown here is derived from an EMBL/GenBank/DDBJ whole genome shotgun (WGS) entry which is preliminary data.</text>
</comment>
<evidence type="ECO:0000256" key="5">
    <source>
        <dbReference type="ARBA" id="ARBA00022692"/>
    </source>
</evidence>
<dbReference type="PANTHER" id="PTHR11214:SF314">
    <property type="entry name" value="HEXOSYLTRANSFERASE"/>
    <property type="match status" value="1"/>
</dbReference>
<dbReference type="InterPro" id="IPR029044">
    <property type="entry name" value="Nucleotide-diphossugar_trans"/>
</dbReference>
<keyword evidence="8 11" id="KW-0333">Golgi apparatus</keyword>
<dbReference type="FunFam" id="3.90.550.50:FF:000001">
    <property type="entry name" value="Hexosyltransferase"/>
    <property type="match status" value="1"/>
</dbReference>
<dbReference type="EMBL" id="JAZGQO010000011">
    <property type="protein sequence ID" value="KAK6173209.1"/>
    <property type="molecule type" value="Genomic_DNA"/>
</dbReference>
<evidence type="ECO:0000256" key="4">
    <source>
        <dbReference type="ARBA" id="ARBA00022679"/>
    </source>
</evidence>
<evidence type="ECO:0000256" key="12">
    <source>
        <dbReference type="SAM" id="MobiDB-lite"/>
    </source>
</evidence>
<keyword evidence="3 11" id="KW-0328">Glycosyltransferase</keyword>
<keyword evidence="10" id="KW-0325">Glycoprotein</keyword>
<keyword evidence="6" id="KW-0735">Signal-anchor</keyword>
<keyword evidence="14" id="KW-1185">Reference proteome</keyword>
<evidence type="ECO:0000313" key="13">
    <source>
        <dbReference type="EMBL" id="KAK6173209.1"/>
    </source>
</evidence>
<dbReference type="Gene3D" id="3.90.550.50">
    <property type="match status" value="1"/>
</dbReference>
<keyword evidence="7" id="KW-1133">Transmembrane helix</keyword>
<gene>
    <name evidence="13" type="ORF">SNE40_016703</name>
</gene>
<evidence type="ECO:0000256" key="10">
    <source>
        <dbReference type="ARBA" id="ARBA00023180"/>
    </source>
</evidence>
<accession>A0AAN8JF79</accession>
<feature type="region of interest" description="Disordered" evidence="12">
    <location>
        <begin position="27"/>
        <end position="54"/>
    </location>
</feature>